<evidence type="ECO:0000256" key="5">
    <source>
        <dbReference type="SAM" id="MobiDB-lite"/>
    </source>
</evidence>
<evidence type="ECO:0000256" key="2">
    <source>
        <dbReference type="ARBA" id="ARBA00022771"/>
    </source>
</evidence>
<evidence type="ECO:0000256" key="4">
    <source>
        <dbReference type="PROSITE-ProRule" id="PRU00207"/>
    </source>
</evidence>
<dbReference type="PROSITE" id="PS50145">
    <property type="entry name" value="ZF_TRAF"/>
    <property type="match status" value="1"/>
</dbReference>
<feature type="region of interest" description="Disordered" evidence="5">
    <location>
        <begin position="250"/>
        <end position="292"/>
    </location>
</feature>
<name>A0A8S4MLM8_BRALA</name>
<dbReference type="Gene3D" id="3.30.40.10">
    <property type="entry name" value="Zinc/RING finger domain, C3HC4 (zinc finger)"/>
    <property type="match status" value="1"/>
</dbReference>
<sequence length="292" mass="34492">KYIQALQKEERYQALHKATSDNDVSGLDIRVSTGSVRTSFRGWTAVPRVGGSFVMSAFKNTWRPDGAWVYCRWNGCTKTIQRALLRPHEDSCDHREVSCECGHKTTNLDLEKHRDTDCTTHRIKCPVGCGMTIRRLSKKNITPDDKRWIQKWQRVKDKFQISDSAIHEIRMLAQERVPPLYIIQEERKEQNQMIPIITEQEHQMREELMQWERKIQGLVQQEHQMREELVQKEREVEMLREQLLEQDQRIQELGARPRKRARVGDAPDVEELRPAVQMNPRPRATRHRATRP</sequence>
<evidence type="ECO:0000313" key="8">
    <source>
        <dbReference type="Proteomes" id="UP000838412"/>
    </source>
</evidence>
<comment type="caution">
    <text evidence="7">The sequence shown here is derived from an EMBL/GenBank/DDBJ whole genome shotgun (WGS) entry which is preliminary data.</text>
</comment>
<keyword evidence="1 4" id="KW-0479">Metal-binding</keyword>
<evidence type="ECO:0000259" key="6">
    <source>
        <dbReference type="PROSITE" id="PS50145"/>
    </source>
</evidence>
<dbReference type="EMBL" id="CAKMNS010000039">
    <property type="protein sequence ID" value="CAH1275575.1"/>
    <property type="molecule type" value="Genomic_DNA"/>
</dbReference>
<gene>
    <name evidence="7" type="primary">Hypp9365</name>
    <name evidence="7" type="ORF">BLAG_LOCUS25756</name>
</gene>
<dbReference type="Proteomes" id="UP000838412">
    <property type="component" value="Unassembled WGS sequence"/>
</dbReference>
<keyword evidence="3 4" id="KW-0862">Zinc</keyword>
<protein>
    <submittedName>
        <fullName evidence="7">Hypp9365 protein</fullName>
    </submittedName>
</protein>
<evidence type="ECO:0000313" key="7">
    <source>
        <dbReference type="EMBL" id="CAH1275575.1"/>
    </source>
</evidence>
<feature type="non-terminal residue" evidence="7">
    <location>
        <position position="1"/>
    </location>
</feature>
<feature type="zinc finger region" description="TRAF-type" evidence="4">
    <location>
        <begin position="88"/>
        <end position="129"/>
    </location>
</feature>
<feature type="compositionally biased region" description="Basic residues" evidence="5">
    <location>
        <begin position="283"/>
        <end position="292"/>
    </location>
</feature>
<accession>A0A8S4MLM8</accession>
<proteinExistence type="predicted"/>
<keyword evidence="2 4" id="KW-0863">Zinc-finger</keyword>
<reference evidence="7" key="1">
    <citation type="submission" date="2022-01" db="EMBL/GenBank/DDBJ databases">
        <authorList>
            <person name="Braso-Vives M."/>
        </authorList>
    </citation>
    <scope>NUCLEOTIDE SEQUENCE</scope>
</reference>
<dbReference type="InterPro" id="IPR013083">
    <property type="entry name" value="Znf_RING/FYVE/PHD"/>
</dbReference>
<keyword evidence="8" id="KW-1185">Reference proteome</keyword>
<dbReference type="GO" id="GO:0008270">
    <property type="term" value="F:zinc ion binding"/>
    <property type="evidence" value="ECO:0007669"/>
    <property type="project" value="UniProtKB-KW"/>
</dbReference>
<dbReference type="AlphaFoldDB" id="A0A8S4MLM8"/>
<organism evidence="7 8">
    <name type="scientific">Branchiostoma lanceolatum</name>
    <name type="common">Common lancelet</name>
    <name type="synonym">Amphioxus lanceolatum</name>
    <dbReference type="NCBI Taxonomy" id="7740"/>
    <lineage>
        <taxon>Eukaryota</taxon>
        <taxon>Metazoa</taxon>
        <taxon>Chordata</taxon>
        <taxon>Cephalochordata</taxon>
        <taxon>Leptocardii</taxon>
        <taxon>Amphioxiformes</taxon>
        <taxon>Branchiostomatidae</taxon>
        <taxon>Branchiostoma</taxon>
    </lineage>
</organism>
<dbReference type="SUPFAM" id="SSF49599">
    <property type="entry name" value="TRAF domain-like"/>
    <property type="match status" value="1"/>
</dbReference>
<feature type="domain" description="TRAF-type" evidence="6">
    <location>
        <begin position="88"/>
        <end position="129"/>
    </location>
</feature>
<dbReference type="InterPro" id="IPR001293">
    <property type="entry name" value="Znf_TRAF"/>
</dbReference>
<evidence type="ECO:0000256" key="3">
    <source>
        <dbReference type="ARBA" id="ARBA00022833"/>
    </source>
</evidence>
<feature type="compositionally biased region" description="Basic and acidic residues" evidence="5">
    <location>
        <begin position="262"/>
        <end position="273"/>
    </location>
</feature>
<evidence type="ECO:0000256" key="1">
    <source>
        <dbReference type="ARBA" id="ARBA00022723"/>
    </source>
</evidence>